<dbReference type="Proteomes" id="UP000585474">
    <property type="component" value="Unassembled WGS sequence"/>
</dbReference>
<accession>A0A7J0E2C8</accession>
<dbReference type="PANTHER" id="PTHR24223">
    <property type="entry name" value="ATP-BINDING CASSETTE SUB-FAMILY C"/>
    <property type="match status" value="1"/>
</dbReference>
<dbReference type="InterPro" id="IPR050173">
    <property type="entry name" value="ABC_transporter_C-like"/>
</dbReference>
<proteinExistence type="predicted"/>
<keyword evidence="1" id="KW-0547">Nucleotide-binding</keyword>
<evidence type="ECO:0000256" key="2">
    <source>
        <dbReference type="ARBA" id="ARBA00022840"/>
    </source>
</evidence>
<comment type="caution">
    <text evidence="3">The sequence shown here is derived from an EMBL/GenBank/DDBJ whole genome shotgun (WGS) entry which is preliminary data.</text>
</comment>
<dbReference type="SUPFAM" id="SSF52540">
    <property type="entry name" value="P-loop containing nucleoside triphosphate hydrolases"/>
    <property type="match status" value="1"/>
</dbReference>
<dbReference type="PANTHER" id="PTHR24223:SF375">
    <property type="entry name" value="ABC TRANSPORTER C FAMILY MEMBER 11-RELATED"/>
    <property type="match status" value="1"/>
</dbReference>
<reference evidence="4" key="1">
    <citation type="submission" date="2019-07" db="EMBL/GenBank/DDBJ databases">
        <title>De Novo Assembly of kiwifruit Actinidia rufa.</title>
        <authorList>
            <person name="Sugita-Konishi S."/>
            <person name="Sato K."/>
            <person name="Mori E."/>
            <person name="Abe Y."/>
            <person name="Kisaki G."/>
            <person name="Hamano K."/>
            <person name="Suezawa K."/>
            <person name="Otani M."/>
            <person name="Fukuda T."/>
            <person name="Manabe T."/>
            <person name="Gomi K."/>
            <person name="Tabuchi M."/>
            <person name="Akimitsu K."/>
            <person name="Kataoka I."/>
        </authorList>
    </citation>
    <scope>NUCLEOTIDE SEQUENCE [LARGE SCALE GENOMIC DNA]</scope>
    <source>
        <strain evidence="4">cv. Fuchu</strain>
    </source>
</reference>
<evidence type="ECO:0000313" key="4">
    <source>
        <dbReference type="Proteomes" id="UP000585474"/>
    </source>
</evidence>
<dbReference type="GO" id="GO:0016020">
    <property type="term" value="C:membrane"/>
    <property type="evidence" value="ECO:0007669"/>
    <property type="project" value="TreeGrafter"/>
</dbReference>
<dbReference type="GO" id="GO:0042626">
    <property type="term" value="F:ATPase-coupled transmembrane transporter activity"/>
    <property type="evidence" value="ECO:0007669"/>
    <property type="project" value="TreeGrafter"/>
</dbReference>
<evidence type="ECO:0000313" key="3">
    <source>
        <dbReference type="EMBL" id="GFS46243.1"/>
    </source>
</evidence>
<sequence>MCKGDSILCGCVLLAKNQVRIVFTKSKNFNLDIPVGSLVAVVGGTGEGKTSLISAMIGELPLLADASVFIRGNEAYVPQISWIFNATVRENILFGSDFEPPRYWKAIDVTALQHDLELLPVKTNLAQVFNKCIKEDLQGKTRVIVTNQLHILPQVDKIILVSEGMIKEEGTFNELSSGGILFQKLMENAGKLEEYVDEKEDGIDLDYKSPKPVDIVMQNGLPNSANSKNKWKEEKSVLIKQEERETDIPLLATYPEVSTCPPPTATSSLPSLISPTPLVYSRHRAASPIPSSSCGSFI</sequence>
<dbReference type="AlphaFoldDB" id="A0A7J0E2C8"/>
<protein>
    <submittedName>
        <fullName evidence="3">Multidrug resistance-associated protein 13</fullName>
    </submittedName>
</protein>
<name>A0A7J0E2C8_9ERIC</name>
<dbReference type="OrthoDB" id="6500128at2759"/>
<gene>
    <name evidence="3" type="ORF">Acr_00g0101020</name>
</gene>
<organism evidence="3 4">
    <name type="scientific">Actinidia rufa</name>
    <dbReference type="NCBI Taxonomy" id="165716"/>
    <lineage>
        <taxon>Eukaryota</taxon>
        <taxon>Viridiplantae</taxon>
        <taxon>Streptophyta</taxon>
        <taxon>Embryophyta</taxon>
        <taxon>Tracheophyta</taxon>
        <taxon>Spermatophyta</taxon>
        <taxon>Magnoliopsida</taxon>
        <taxon>eudicotyledons</taxon>
        <taxon>Gunneridae</taxon>
        <taxon>Pentapetalae</taxon>
        <taxon>asterids</taxon>
        <taxon>Ericales</taxon>
        <taxon>Actinidiaceae</taxon>
        <taxon>Actinidia</taxon>
    </lineage>
</organism>
<keyword evidence="2" id="KW-0067">ATP-binding</keyword>
<keyword evidence="4" id="KW-1185">Reference proteome</keyword>
<dbReference type="InterPro" id="IPR027417">
    <property type="entry name" value="P-loop_NTPase"/>
</dbReference>
<dbReference type="GO" id="GO:0005524">
    <property type="term" value="F:ATP binding"/>
    <property type="evidence" value="ECO:0007669"/>
    <property type="project" value="UniProtKB-KW"/>
</dbReference>
<dbReference type="EMBL" id="BJWL01000465">
    <property type="protein sequence ID" value="GFS46243.1"/>
    <property type="molecule type" value="Genomic_DNA"/>
</dbReference>
<evidence type="ECO:0000256" key="1">
    <source>
        <dbReference type="ARBA" id="ARBA00022741"/>
    </source>
</evidence>
<dbReference type="Gene3D" id="3.40.50.300">
    <property type="entry name" value="P-loop containing nucleotide triphosphate hydrolases"/>
    <property type="match status" value="2"/>
</dbReference>